<dbReference type="EMBL" id="ML978129">
    <property type="protein sequence ID" value="KAF2096807.1"/>
    <property type="molecule type" value="Genomic_DNA"/>
</dbReference>
<keyword evidence="2" id="KW-0445">Lipid transport</keyword>
<organism evidence="4 5">
    <name type="scientific">Rhizodiscina lignyota</name>
    <dbReference type="NCBI Taxonomy" id="1504668"/>
    <lineage>
        <taxon>Eukaryota</taxon>
        <taxon>Fungi</taxon>
        <taxon>Dikarya</taxon>
        <taxon>Ascomycota</taxon>
        <taxon>Pezizomycotina</taxon>
        <taxon>Dothideomycetes</taxon>
        <taxon>Pleosporomycetidae</taxon>
        <taxon>Aulographales</taxon>
        <taxon>Rhizodiscinaceae</taxon>
        <taxon>Rhizodiscina</taxon>
    </lineage>
</organism>
<comment type="subunit">
    <text evidence="2">Component of the Golgi-associated retrograde protein (GARP) complex.</text>
</comment>
<dbReference type="GO" id="GO:0007030">
    <property type="term" value="P:Golgi organization"/>
    <property type="evidence" value="ECO:0007669"/>
    <property type="project" value="UniProtKB-UniRule"/>
</dbReference>
<reference evidence="4" key="1">
    <citation type="journal article" date="2020" name="Stud. Mycol.">
        <title>101 Dothideomycetes genomes: a test case for predicting lifestyles and emergence of pathogens.</title>
        <authorList>
            <person name="Haridas S."/>
            <person name="Albert R."/>
            <person name="Binder M."/>
            <person name="Bloem J."/>
            <person name="Labutti K."/>
            <person name="Salamov A."/>
            <person name="Andreopoulos B."/>
            <person name="Baker S."/>
            <person name="Barry K."/>
            <person name="Bills G."/>
            <person name="Bluhm B."/>
            <person name="Cannon C."/>
            <person name="Castanera R."/>
            <person name="Culley D."/>
            <person name="Daum C."/>
            <person name="Ezra D."/>
            <person name="Gonzalez J."/>
            <person name="Henrissat B."/>
            <person name="Kuo A."/>
            <person name="Liang C."/>
            <person name="Lipzen A."/>
            <person name="Lutzoni F."/>
            <person name="Magnuson J."/>
            <person name="Mondo S."/>
            <person name="Nolan M."/>
            <person name="Ohm R."/>
            <person name="Pangilinan J."/>
            <person name="Park H.-J."/>
            <person name="Ramirez L."/>
            <person name="Alfaro M."/>
            <person name="Sun H."/>
            <person name="Tritt A."/>
            <person name="Yoshinaga Y."/>
            <person name="Zwiers L.-H."/>
            <person name="Turgeon B."/>
            <person name="Goodwin S."/>
            <person name="Spatafora J."/>
            <person name="Crous P."/>
            <person name="Grigoriev I."/>
        </authorList>
    </citation>
    <scope>NUCLEOTIDE SEQUENCE</scope>
    <source>
        <strain evidence="4">CBS 133067</strain>
    </source>
</reference>
<dbReference type="GO" id="GO:0015031">
    <property type="term" value="P:protein transport"/>
    <property type="evidence" value="ECO:0007669"/>
    <property type="project" value="UniProtKB-UniRule"/>
</dbReference>
<evidence type="ECO:0000256" key="3">
    <source>
        <dbReference type="SAM" id="MobiDB-lite"/>
    </source>
</evidence>
<gene>
    <name evidence="4" type="ORF">NA57DRAFT_58694</name>
</gene>
<evidence type="ECO:0000313" key="4">
    <source>
        <dbReference type="EMBL" id="KAF2096807.1"/>
    </source>
</evidence>
<dbReference type="GO" id="GO:0048193">
    <property type="term" value="P:Golgi vesicle transport"/>
    <property type="evidence" value="ECO:0007669"/>
    <property type="project" value="TreeGrafter"/>
</dbReference>
<keyword evidence="5" id="KW-1185">Reference proteome</keyword>
<accession>A0A9P4M6Z0</accession>
<sequence>MSTIASPRQSSSLRSPSSSRTSLELPQSQATRPQNQRRNRAALRDYYGLKATVVDGEAPNVPPSEPVHKDIGPVSELDRNGFDAAAYVKDVLAKEGLEGVLKVEGDLISEIKNLDGERKALVYDNYSKLIAATDTIRKMRSNMDPLTPATSTLSPAISHIAYTASTLSNSLIDRTGRAQATSTSTEQASNQSKKQTVRWVLGTPQRMEAFIAEGRKTDAQNEFKDIVPLLERWKGIDGVEELKVKCERMLQEDGDS</sequence>
<dbReference type="Pfam" id="PF08700">
    <property type="entry name" value="VPS51_Exo84_N"/>
    <property type="match status" value="1"/>
</dbReference>
<evidence type="ECO:0000256" key="2">
    <source>
        <dbReference type="RuleBase" id="RU368010"/>
    </source>
</evidence>
<comment type="subcellular location">
    <subcellularLocation>
        <location evidence="2">Golgi apparatus</location>
        <location evidence="2">trans-Golgi network</location>
    </subcellularLocation>
</comment>
<comment type="caution">
    <text evidence="4">The sequence shown here is derived from an EMBL/GenBank/DDBJ whole genome shotgun (WGS) entry which is preliminary data.</text>
</comment>
<dbReference type="GO" id="GO:1990745">
    <property type="term" value="C:EARP complex"/>
    <property type="evidence" value="ECO:0007669"/>
    <property type="project" value="TreeGrafter"/>
</dbReference>
<comment type="function">
    <text evidence="2">Acts as component of the GARP complex that is involved in retrograde transport from early and late endosomes to the trans-Golgi network (TGN).</text>
</comment>
<dbReference type="PANTHER" id="PTHR15954">
    <property type="entry name" value="VACUOLAR PROTEIN SORTING-ASSOCIATED PROTEIN 51 HOMOLOG"/>
    <property type="match status" value="1"/>
</dbReference>
<dbReference type="GO" id="GO:0000938">
    <property type="term" value="C:GARP complex"/>
    <property type="evidence" value="ECO:0007669"/>
    <property type="project" value="UniProtKB-UniRule"/>
</dbReference>
<proteinExistence type="inferred from homology"/>
<feature type="compositionally biased region" description="Low complexity" evidence="3">
    <location>
        <begin position="1"/>
        <end position="26"/>
    </location>
</feature>
<keyword evidence="2" id="KW-0813">Transport</keyword>
<keyword evidence="2" id="KW-0653">Protein transport</keyword>
<feature type="region of interest" description="Disordered" evidence="3">
    <location>
        <begin position="175"/>
        <end position="196"/>
    </location>
</feature>
<dbReference type="GO" id="GO:0016020">
    <property type="term" value="C:membrane"/>
    <property type="evidence" value="ECO:0007669"/>
    <property type="project" value="TreeGrafter"/>
</dbReference>
<feature type="region of interest" description="Disordered" evidence="3">
    <location>
        <begin position="54"/>
        <end position="74"/>
    </location>
</feature>
<name>A0A9P4M6Z0_9PEZI</name>
<feature type="compositionally biased region" description="Polar residues" evidence="3">
    <location>
        <begin position="175"/>
        <end position="194"/>
    </location>
</feature>
<dbReference type="GO" id="GO:0032456">
    <property type="term" value="P:endocytic recycling"/>
    <property type="evidence" value="ECO:0007669"/>
    <property type="project" value="TreeGrafter"/>
</dbReference>
<dbReference type="GO" id="GO:0005829">
    <property type="term" value="C:cytosol"/>
    <property type="evidence" value="ECO:0007669"/>
    <property type="project" value="GOC"/>
</dbReference>
<dbReference type="PANTHER" id="PTHR15954:SF4">
    <property type="entry name" value="VACUOLAR PROTEIN SORTING-ASSOCIATED PROTEIN 51 HOMOLOG"/>
    <property type="match status" value="1"/>
</dbReference>
<dbReference type="OrthoDB" id="203678at2759"/>
<comment type="similarity">
    <text evidence="1 2">Belongs to the VPS51 family.</text>
</comment>
<dbReference type="GO" id="GO:0042147">
    <property type="term" value="P:retrograde transport, endosome to Golgi"/>
    <property type="evidence" value="ECO:0007669"/>
    <property type="project" value="UniProtKB-UniRule"/>
</dbReference>
<feature type="region of interest" description="Disordered" evidence="3">
    <location>
        <begin position="1"/>
        <end position="39"/>
    </location>
</feature>
<dbReference type="InterPro" id="IPR014812">
    <property type="entry name" value="Vps51"/>
</dbReference>
<protein>
    <recommendedName>
        <fullName evidence="2">Vacuolar protein sorting-associated protein 51 homolog</fullName>
    </recommendedName>
</protein>
<dbReference type="GO" id="GO:0006869">
    <property type="term" value="P:lipid transport"/>
    <property type="evidence" value="ECO:0007669"/>
    <property type="project" value="UniProtKB-UniRule"/>
</dbReference>
<dbReference type="Proteomes" id="UP000799772">
    <property type="component" value="Unassembled WGS sequence"/>
</dbReference>
<dbReference type="AlphaFoldDB" id="A0A9P4M6Z0"/>
<keyword evidence="2" id="KW-0333">Golgi apparatus</keyword>
<evidence type="ECO:0000256" key="1">
    <source>
        <dbReference type="ARBA" id="ARBA00006080"/>
    </source>
</evidence>
<evidence type="ECO:0000313" key="5">
    <source>
        <dbReference type="Proteomes" id="UP000799772"/>
    </source>
</evidence>